<evidence type="ECO:0000256" key="1">
    <source>
        <dbReference type="SAM" id="SignalP"/>
    </source>
</evidence>
<dbReference type="Proteomes" id="UP000184120">
    <property type="component" value="Unassembled WGS sequence"/>
</dbReference>
<name>A0A1M7D6Q9_9FLAO</name>
<evidence type="ECO:0000313" key="3">
    <source>
        <dbReference type="Proteomes" id="UP000184120"/>
    </source>
</evidence>
<organism evidence="2 3">
    <name type="scientific">Chishuiella changwenlii</name>
    <dbReference type="NCBI Taxonomy" id="1434701"/>
    <lineage>
        <taxon>Bacteria</taxon>
        <taxon>Pseudomonadati</taxon>
        <taxon>Bacteroidota</taxon>
        <taxon>Flavobacteriia</taxon>
        <taxon>Flavobacteriales</taxon>
        <taxon>Weeksellaceae</taxon>
        <taxon>Chishuiella</taxon>
    </lineage>
</organism>
<reference evidence="3" key="1">
    <citation type="submission" date="2016-11" db="EMBL/GenBank/DDBJ databases">
        <authorList>
            <person name="Varghese N."/>
            <person name="Submissions S."/>
        </authorList>
    </citation>
    <scope>NUCLEOTIDE SEQUENCE [LARGE SCALE GENOMIC DNA]</scope>
    <source>
        <strain evidence="3">DSM 27989</strain>
    </source>
</reference>
<sequence>MKKKLSFFLLYLAYISFAQVGIGNSTPRGALDINRPTTNTYGLVLPTNSSVTNIVNPRGGAIAPATTIYESSNDCIRHYRQSAWSNCLLTENGSLFNISKVE</sequence>
<feature type="chain" id="PRO_5013065266" evidence="1">
    <location>
        <begin position="19"/>
        <end position="102"/>
    </location>
</feature>
<protein>
    <submittedName>
        <fullName evidence="2">Uncharacterized protein</fullName>
    </submittedName>
</protein>
<gene>
    <name evidence="2" type="ORF">SAMN05443634_1201</name>
</gene>
<dbReference type="EMBL" id="FRBH01000020">
    <property type="protein sequence ID" value="SHL75176.1"/>
    <property type="molecule type" value="Genomic_DNA"/>
</dbReference>
<feature type="signal peptide" evidence="1">
    <location>
        <begin position="1"/>
        <end position="18"/>
    </location>
</feature>
<feature type="non-terminal residue" evidence="2">
    <location>
        <position position="102"/>
    </location>
</feature>
<keyword evidence="1" id="KW-0732">Signal</keyword>
<evidence type="ECO:0000313" key="2">
    <source>
        <dbReference type="EMBL" id="SHL75176.1"/>
    </source>
</evidence>
<accession>A0A1M7D6Q9</accession>
<proteinExistence type="predicted"/>
<dbReference type="AlphaFoldDB" id="A0A1M7D6Q9"/>